<dbReference type="Proteomes" id="UP000265040">
    <property type="component" value="Chromosome 24"/>
</dbReference>
<dbReference type="Gene3D" id="2.60.120.260">
    <property type="entry name" value="Galactose-binding domain-like"/>
    <property type="match status" value="2"/>
</dbReference>
<proteinExistence type="inferred from homology"/>
<evidence type="ECO:0000313" key="5">
    <source>
        <dbReference type="Proteomes" id="UP000265040"/>
    </source>
</evidence>
<dbReference type="GO" id="GO:0000256">
    <property type="term" value="P:allantoin catabolic process"/>
    <property type="evidence" value="ECO:0007669"/>
    <property type="project" value="InterPro"/>
</dbReference>
<dbReference type="SUPFAM" id="SSF49785">
    <property type="entry name" value="Galactose-binding domain-like"/>
    <property type="match status" value="2"/>
</dbReference>
<feature type="domain" description="Allantoicase" evidence="3">
    <location>
        <begin position="226"/>
        <end position="387"/>
    </location>
</feature>
<protein>
    <recommendedName>
        <fullName evidence="2">Allantoate amidinohydrolase</fullName>
    </recommendedName>
</protein>
<accession>A0A7N5ZPZ2</accession>
<reference evidence="4" key="1">
    <citation type="submission" date="2021-04" db="EMBL/GenBank/DDBJ databases">
        <authorList>
            <consortium name="Wellcome Sanger Institute Data Sharing"/>
        </authorList>
    </citation>
    <scope>NUCLEOTIDE SEQUENCE [LARGE SCALE GENOMIC DNA]</scope>
</reference>
<dbReference type="PANTHER" id="PTHR12045">
    <property type="entry name" value="ALLANTOICASE"/>
    <property type="match status" value="1"/>
</dbReference>
<dbReference type="InterPro" id="IPR015908">
    <property type="entry name" value="Allantoicase_dom"/>
</dbReference>
<dbReference type="AlphaFoldDB" id="A0A7N5ZPZ2"/>
<dbReference type="OrthoDB" id="10266039at2759"/>
<dbReference type="InterPro" id="IPR005164">
    <property type="entry name" value="Allantoicase"/>
</dbReference>
<comment type="similarity">
    <text evidence="1">Belongs to the allantoicase family.</text>
</comment>
<dbReference type="Pfam" id="PF03561">
    <property type="entry name" value="Allantoicase"/>
    <property type="match status" value="2"/>
</dbReference>
<dbReference type="InParanoid" id="A0A7N5ZPZ2"/>
<gene>
    <name evidence="4" type="primary">ALLC</name>
</gene>
<dbReference type="NCBIfam" id="TIGR02961">
    <property type="entry name" value="allantoicase"/>
    <property type="match status" value="1"/>
</dbReference>
<dbReference type="GO" id="GO:0004037">
    <property type="term" value="F:allantoicase activity"/>
    <property type="evidence" value="ECO:0007669"/>
    <property type="project" value="InterPro"/>
</dbReference>
<dbReference type="InterPro" id="IPR008979">
    <property type="entry name" value="Galactose-bd-like_sf"/>
</dbReference>
<dbReference type="FunCoup" id="A0A7N5ZPZ2">
    <property type="interactions" value="32"/>
</dbReference>
<keyword evidence="5" id="KW-1185">Reference proteome</keyword>
<dbReference type="FunFam" id="2.60.120.260:FF:000077">
    <property type="entry name" value="Probable allantoicase"/>
    <property type="match status" value="1"/>
</dbReference>
<dbReference type="PIRSF" id="PIRSF016516">
    <property type="entry name" value="Allantoicase"/>
    <property type="match status" value="1"/>
</dbReference>
<dbReference type="GeneTree" id="ENSGT00390000001793"/>
<feature type="domain" description="Allantoicase" evidence="3">
    <location>
        <begin position="28"/>
        <end position="204"/>
    </location>
</feature>
<evidence type="ECO:0000256" key="2">
    <source>
        <dbReference type="ARBA" id="ARBA00031078"/>
    </source>
</evidence>
<dbReference type="PANTHER" id="PTHR12045:SF3">
    <property type="entry name" value="INACTIVE ALLANTOICASE-RELATED"/>
    <property type="match status" value="1"/>
</dbReference>
<reference evidence="4" key="3">
    <citation type="submission" date="2025-09" db="UniProtKB">
        <authorList>
            <consortium name="Ensembl"/>
        </authorList>
    </citation>
    <scope>IDENTIFICATION</scope>
</reference>
<evidence type="ECO:0000256" key="1">
    <source>
        <dbReference type="ARBA" id="ARBA00009242"/>
    </source>
</evidence>
<evidence type="ECO:0000259" key="3">
    <source>
        <dbReference type="Pfam" id="PF03561"/>
    </source>
</evidence>
<dbReference type="Ensembl" id="ENSATET00000045891.2">
    <property type="protein sequence ID" value="ENSATEP00000037058.1"/>
    <property type="gene ID" value="ENSATEG00000004335.3"/>
</dbReference>
<sequence>MAERKAAVKAAAEPDFLQFNDLACEGVGGKVIFATDEWFAPASNLLKKEQPQFIASAFTDFGKWMDGWETRRKRIPGHDWCIIELGVPGLIYGFDVDTSFFTGNHSPHVSIQAGCLGIIIYSFPSIQFTLEGDRIGMAASDTQLAAVARLGSEAWPELVSVSELKPGYSDCCHNYFKVNFNHRVTHVRLNMYPDGGIARLRVYGIGQRDWSSVSNQDVDLVALTNGGVCLGYSDAHFGHPRNMIGLGRADNMADGWETARRLDRPKKLKVDQQGILQVPGWEWAVFRLSRPGVIIRIEVDTNHFKGNFPDSCRIEACTLTPDEEAQCIRTKWSSGKWQVLLPPQKLRPHHRHHYSEADLTLSCPVTHVRLIIAPDGGVSRLRLWGRPTKTMFLCKFNRSYFINV</sequence>
<organism evidence="4 5">
    <name type="scientific">Anabas testudineus</name>
    <name type="common">Climbing perch</name>
    <name type="synonym">Anthias testudineus</name>
    <dbReference type="NCBI Taxonomy" id="64144"/>
    <lineage>
        <taxon>Eukaryota</taxon>
        <taxon>Metazoa</taxon>
        <taxon>Chordata</taxon>
        <taxon>Craniata</taxon>
        <taxon>Vertebrata</taxon>
        <taxon>Euteleostomi</taxon>
        <taxon>Actinopterygii</taxon>
        <taxon>Neopterygii</taxon>
        <taxon>Teleostei</taxon>
        <taxon>Neoteleostei</taxon>
        <taxon>Acanthomorphata</taxon>
        <taxon>Anabantaria</taxon>
        <taxon>Anabantiformes</taxon>
        <taxon>Anabantoidei</taxon>
        <taxon>Anabantidae</taxon>
        <taxon>Anabas</taxon>
    </lineage>
</organism>
<reference evidence="4" key="2">
    <citation type="submission" date="2025-08" db="UniProtKB">
        <authorList>
            <consortium name="Ensembl"/>
        </authorList>
    </citation>
    <scope>IDENTIFICATION</scope>
</reference>
<evidence type="ECO:0000313" key="4">
    <source>
        <dbReference type="Ensembl" id="ENSATEP00000037058.1"/>
    </source>
</evidence>
<dbReference type="FunFam" id="2.60.120.260:FF:000085">
    <property type="entry name" value="probable allantoicase"/>
    <property type="match status" value="1"/>
</dbReference>
<dbReference type="HAMAP" id="MF_00813">
    <property type="entry name" value="Allantoicase"/>
    <property type="match status" value="1"/>
</dbReference>
<name>A0A7N5ZPZ2_ANATE</name>